<dbReference type="RefSeq" id="WP_244726029.1">
    <property type="nucleotide sequence ID" value="NZ_CP095045.1"/>
</dbReference>
<keyword evidence="3" id="KW-1185">Reference proteome</keyword>
<keyword evidence="1" id="KW-0812">Transmembrane</keyword>
<gene>
    <name evidence="2" type="ORF">MUN78_09510</name>
</gene>
<accession>A0ABY4FH23</accession>
<feature type="transmembrane region" description="Helical" evidence="1">
    <location>
        <begin position="41"/>
        <end position="62"/>
    </location>
</feature>
<dbReference type="EMBL" id="CP095045">
    <property type="protein sequence ID" value="UOQ55941.1"/>
    <property type="molecule type" value="Genomic_DNA"/>
</dbReference>
<sequence>METRLRWKRVCAIWIGMYPVNVATSWAITMLPWWGGIALPARSAIVVTVVAPLMSLIMMPAITRLLAPWLRRHPEHARRERRLRAVLDELAVAEAETVPLPVIGIARVAADRDRAAA</sequence>
<keyword evidence="1" id="KW-1133">Transmembrane helix</keyword>
<feature type="transmembrane region" description="Helical" evidence="1">
    <location>
        <begin position="12"/>
        <end position="35"/>
    </location>
</feature>
<keyword evidence="1" id="KW-0472">Membrane</keyword>
<proteinExistence type="predicted"/>
<evidence type="ECO:0000313" key="2">
    <source>
        <dbReference type="EMBL" id="UOQ55941.1"/>
    </source>
</evidence>
<protein>
    <submittedName>
        <fullName evidence="2">Uncharacterized protein</fullName>
    </submittedName>
</protein>
<name>A0ABY4FH23_9MICO</name>
<evidence type="ECO:0000313" key="3">
    <source>
        <dbReference type="Proteomes" id="UP000831786"/>
    </source>
</evidence>
<dbReference type="Proteomes" id="UP000831786">
    <property type="component" value="Chromosome"/>
</dbReference>
<organism evidence="2 3">
    <name type="scientific">Leucobacter allii</name>
    <dbReference type="NCBI Taxonomy" id="2932247"/>
    <lineage>
        <taxon>Bacteria</taxon>
        <taxon>Bacillati</taxon>
        <taxon>Actinomycetota</taxon>
        <taxon>Actinomycetes</taxon>
        <taxon>Micrococcales</taxon>
        <taxon>Microbacteriaceae</taxon>
        <taxon>Leucobacter</taxon>
    </lineage>
</organism>
<evidence type="ECO:0000256" key="1">
    <source>
        <dbReference type="SAM" id="Phobius"/>
    </source>
</evidence>
<reference evidence="2 3" key="1">
    <citation type="submission" date="2022-04" db="EMBL/GenBank/DDBJ databases">
        <title>Leucobacter sp. isolated from rhizosphere of garlic.</title>
        <authorList>
            <person name="Won M."/>
            <person name="Lee C.-M."/>
            <person name="Woen H.-Y."/>
            <person name="Kwon S.-W."/>
        </authorList>
    </citation>
    <scope>NUCLEOTIDE SEQUENCE [LARGE SCALE GENOMIC DNA]</scope>
    <source>
        <strain evidence="2 3">H21R-40</strain>
    </source>
</reference>